<feature type="compositionally biased region" description="Low complexity" evidence="1">
    <location>
        <begin position="298"/>
        <end position="312"/>
    </location>
</feature>
<protein>
    <submittedName>
        <fullName evidence="2">Uncharacterized protein</fullName>
    </submittedName>
</protein>
<proteinExistence type="predicted"/>
<feature type="compositionally biased region" description="Low complexity" evidence="1">
    <location>
        <begin position="202"/>
        <end position="230"/>
    </location>
</feature>
<dbReference type="AlphaFoldDB" id="A0A4S9C5Z1"/>
<gene>
    <name evidence="2" type="ORF">D6D13_08680</name>
</gene>
<comment type="caution">
    <text evidence="2">The sequence shown here is derived from an EMBL/GenBank/DDBJ whole genome shotgun (WGS) entry which is preliminary data.</text>
</comment>
<feature type="compositionally biased region" description="Polar residues" evidence="1">
    <location>
        <begin position="192"/>
        <end position="201"/>
    </location>
</feature>
<organism evidence="2">
    <name type="scientific">Aureobasidium pullulans</name>
    <name type="common">Black yeast</name>
    <name type="synonym">Pullularia pullulans</name>
    <dbReference type="NCBI Taxonomy" id="5580"/>
    <lineage>
        <taxon>Eukaryota</taxon>
        <taxon>Fungi</taxon>
        <taxon>Dikarya</taxon>
        <taxon>Ascomycota</taxon>
        <taxon>Pezizomycotina</taxon>
        <taxon>Dothideomycetes</taxon>
        <taxon>Dothideomycetidae</taxon>
        <taxon>Dothideales</taxon>
        <taxon>Saccotheciaceae</taxon>
        <taxon>Aureobasidium</taxon>
    </lineage>
</organism>
<sequence>MQQAKVVLAIDSTRGGRSQRRGKNRLVQHLRVVGWMFAGGSPSHSPFGAVPKIEEGQASFTRVIGQSCVVHLRRAPLDLLTWLDYITVDARVMLALMPVDTMSLAILPSHTPVSRPTAPARRPKLSLNTASLPSTFGKSTTGLRLDTPSIASPTARNTFSNAYGSHHVSSPDAMTPHEDVRPKSRLCLDTSVAPTHQQPPRSSSTDSCMSATSATSASTDSSISSISTDDSYNKPIPYRLPFNHHSILTNGPHGCVRRRKSFSSTRPMFPSAKKVSFRAPLTEDIHNDLYTLAHSDIEPTPSSTPTIEPLPSGHGRYVQQQQKHKKAATLPIRSPSCGDKRDSSSEDDSDSDICPSTPITRRSKKPREWVWTLGPINTITPPPSSSPVDDKSQL</sequence>
<accession>A0A4S9C5Z1</accession>
<dbReference type="EMBL" id="QZAS01000044">
    <property type="protein sequence ID" value="THX01865.1"/>
    <property type="molecule type" value="Genomic_DNA"/>
</dbReference>
<reference evidence="2" key="1">
    <citation type="submission" date="2018-10" db="EMBL/GenBank/DDBJ databases">
        <title>Fifty Aureobasidium pullulans genomes reveal a recombining polyextremotolerant generalist.</title>
        <authorList>
            <person name="Gostincar C."/>
            <person name="Turk M."/>
            <person name="Zajc J."/>
            <person name="Gunde-Cimerman N."/>
        </authorList>
    </citation>
    <scope>NUCLEOTIDE SEQUENCE [LARGE SCALE GENOMIC DNA]</scope>
    <source>
        <strain evidence="2">EXF-10085</strain>
    </source>
</reference>
<feature type="region of interest" description="Disordered" evidence="1">
    <location>
        <begin position="156"/>
        <end position="230"/>
    </location>
</feature>
<evidence type="ECO:0000256" key="1">
    <source>
        <dbReference type="SAM" id="MobiDB-lite"/>
    </source>
</evidence>
<evidence type="ECO:0000313" key="2">
    <source>
        <dbReference type="EMBL" id="THX01865.1"/>
    </source>
</evidence>
<feature type="region of interest" description="Disordered" evidence="1">
    <location>
        <begin position="295"/>
        <end position="394"/>
    </location>
</feature>
<name>A0A4S9C5Z1_AURPU</name>